<dbReference type="Proteomes" id="UP000001449">
    <property type="component" value="Chromosome 7"/>
</dbReference>
<dbReference type="AlphaFoldDB" id="B5YNR7"/>
<keyword evidence="2" id="KW-0472">Membrane</keyword>
<evidence type="ECO:0000256" key="1">
    <source>
        <dbReference type="SAM" id="MobiDB-lite"/>
    </source>
</evidence>
<protein>
    <submittedName>
        <fullName evidence="3">Uncharacterized protein</fullName>
    </submittedName>
</protein>
<sequence length="195" mass="21486">MKLAEVEADGDGGDGGGDDHVREEELTPPTTLAPSYPQSTDPKRRAVFGANFDRPRTLSALADPKSELARFLLIQDNKTIQNITNEEGSADDGTTTSHASIHSRKSSFYSLALEPMEVRRERIVMMSEAYAIFGALFLSGTWVLYEWGSVFGYGGCDARYYDATTGSKSLLGNVRMCAMVDSVRWLEWGLPYIPT</sequence>
<keyword evidence="4" id="KW-1185">Reference proteome</keyword>
<dbReference type="PaxDb" id="35128-Thaps7247"/>
<dbReference type="InParanoid" id="B5YNR7"/>
<dbReference type="GeneID" id="7450580"/>
<proteinExistence type="predicted"/>
<dbReference type="RefSeq" id="XP_002296315.1">
    <property type="nucleotide sequence ID" value="XM_002296279.1"/>
</dbReference>
<evidence type="ECO:0000256" key="2">
    <source>
        <dbReference type="SAM" id="Phobius"/>
    </source>
</evidence>
<name>B5YNR7_THAPS</name>
<feature type="region of interest" description="Disordered" evidence="1">
    <location>
        <begin position="1"/>
        <end position="43"/>
    </location>
</feature>
<feature type="compositionally biased region" description="Polar residues" evidence="1">
    <location>
        <begin position="28"/>
        <end position="40"/>
    </location>
</feature>
<dbReference type="KEGG" id="tps:THAPS_7247"/>
<feature type="transmembrane region" description="Helical" evidence="2">
    <location>
        <begin position="123"/>
        <end position="145"/>
    </location>
</feature>
<organism evidence="3 4">
    <name type="scientific">Thalassiosira pseudonana</name>
    <name type="common">Marine diatom</name>
    <name type="synonym">Cyclotella nana</name>
    <dbReference type="NCBI Taxonomy" id="35128"/>
    <lineage>
        <taxon>Eukaryota</taxon>
        <taxon>Sar</taxon>
        <taxon>Stramenopiles</taxon>
        <taxon>Ochrophyta</taxon>
        <taxon>Bacillariophyta</taxon>
        <taxon>Coscinodiscophyceae</taxon>
        <taxon>Thalassiosirophycidae</taxon>
        <taxon>Thalassiosirales</taxon>
        <taxon>Thalassiosiraceae</taxon>
        <taxon>Thalassiosira</taxon>
    </lineage>
</organism>
<evidence type="ECO:0000313" key="4">
    <source>
        <dbReference type="Proteomes" id="UP000001449"/>
    </source>
</evidence>
<keyword evidence="2" id="KW-0812">Transmembrane</keyword>
<accession>B5YNR7</accession>
<reference evidence="3 4" key="1">
    <citation type="journal article" date="2004" name="Science">
        <title>The genome of the diatom Thalassiosira pseudonana: ecology, evolution, and metabolism.</title>
        <authorList>
            <person name="Armbrust E.V."/>
            <person name="Berges J.A."/>
            <person name="Bowler C."/>
            <person name="Green B.R."/>
            <person name="Martinez D."/>
            <person name="Putnam N.H."/>
            <person name="Zhou S."/>
            <person name="Allen A.E."/>
            <person name="Apt K.E."/>
            <person name="Bechner M."/>
            <person name="Brzezinski M.A."/>
            <person name="Chaal B.K."/>
            <person name="Chiovitti A."/>
            <person name="Davis A.K."/>
            <person name="Demarest M.S."/>
            <person name="Detter J.C."/>
            <person name="Glavina T."/>
            <person name="Goodstein D."/>
            <person name="Hadi M.Z."/>
            <person name="Hellsten U."/>
            <person name="Hildebrand M."/>
            <person name="Jenkins B.D."/>
            <person name="Jurka J."/>
            <person name="Kapitonov V.V."/>
            <person name="Kroger N."/>
            <person name="Lau W.W."/>
            <person name="Lane T.W."/>
            <person name="Larimer F.W."/>
            <person name="Lippmeier J.C."/>
            <person name="Lucas S."/>
            <person name="Medina M."/>
            <person name="Montsant A."/>
            <person name="Obornik M."/>
            <person name="Parker M.S."/>
            <person name="Palenik B."/>
            <person name="Pazour G.J."/>
            <person name="Richardson P.M."/>
            <person name="Rynearson T.A."/>
            <person name="Saito M.A."/>
            <person name="Schwartz D.C."/>
            <person name="Thamatrakoln K."/>
            <person name="Valentin K."/>
            <person name="Vardi A."/>
            <person name="Wilkerson F.P."/>
            <person name="Rokhsar D.S."/>
        </authorList>
    </citation>
    <scope>NUCLEOTIDE SEQUENCE [LARGE SCALE GENOMIC DNA]</scope>
    <source>
        <strain evidence="3 4">CCMP1335</strain>
    </source>
</reference>
<reference evidence="3 4" key="2">
    <citation type="journal article" date="2008" name="Nature">
        <title>The Phaeodactylum genome reveals the evolutionary history of diatom genomes.</title>
        <authorList>
            <person name="Bowler C."/>
            <person name="Allen A.E."/>
            <person name="Badger J.H."/>
            <person name="Grimwood J."/>
            <person name="Jabbari K."/>
            <person name="Kuo A."/>
            <person name="Maheswari U."/>
            <person name="Martens C."/>
            <person name="Maumus F."/>
            <person name="Otillar R.P."/>
            <person name="Rayko E."/>
            <person name="Salamov A."/>
            <person name="Vandepoele K."/>
            <person name="Beszteri B."/>
            <person name="Gruber A."/>
            <person name="Heijde M."/>
            <person name="Katinka M."/>
            <person name="Mock T."/>
            <person name="Valentin K."/>
            <person name="Verret F."/>
            <person name="Berges J.A."/>
            <person name="Brownlee C."/>
            <person name="Cadoret J.P."/>
            <person name="Chiovitti A."/>
            <person name="Choi C.J."/>
            <person name="Coesel S."/>
            <person name="De Martino A."/>
            <person name="Detter J.C."/>
            <person name="Durkin C."/>
            <person name="Falciatore A."/>
            <person name="Fournet J."/>
            <person name="Haruta M."/>
            <person name="Huysman M.J."/>
            <person name="Jenkins B.D."/>
            <person name="Jiroutova K."/>
            <person name="Jorgensen R.E."/>
            <person name="Joubert Y."/>
            <person name="Kaplan A."/>
            <person name="Kroger N."/>
            <person name="Kroth P.G."/>
            <person name="La Roche J."/>
            <person name="Lindquist E."/>
            <person name="Lommer M."/>
            <person name="Martin-Jezequel V."/>
            <person name="Lopez P.J."/>
            <person name="Lucas S."/>
            <person name="Mangogna M."/>
            <person name="McGinnis K."/>
            <person name="Medlin L.K."/>
            <person name="Montsant A."/>
            <person name="Oudot-Le Secq M.P."/>
            <person name="Napoli C."/>
            <person name="Obornik M."/>
            <person name="Parker M.S."/>
            <person name="Petit J.L."/>
            <person name="Porcel B.M."/>
            <person name="Poulsen N."/>
            <person name="Robison M."/>
            <person name="Rychlewski L."/>
            <person name="Rynearson T.A."/>
            <person name="Schmutz J."/>
            <person name="Shapiro H."/>
            <person name="Siaut M."/>
            <person name="Stanley M."/>
            <person name="Sussman M.R."/>
            <person name="Taylor A.R."/>
            <person name="Vardi A."/>
            <person name="von Dassow P."/>
            <person name="Vyverman W."/>
            <person name="Willis A."/>
            <person name="Wyrwicz L.S."/>
            <person name="Rokhsar D.S."/>
            <person name="Weissenbach J."/>
            <person name="Armbrust E.V."/>
            <person name="Green B.R."/>
            <person name="Van de Peer Y."/>
            <person name="Grigoriev I.V."/>
        </authorList>
    </citation>
    <scope>NUCLEOTIDE SEQUENCE [LARGE SCALE GENOMIC DNA]</scope>
    <source>
        <strain evidence="3 4">CCMP1335</strain>
    </source>
</reference>
<dbReference type="HOGENOM" id="CLU_1398885_0_0_1"/>
<feature type="compositionally biased region" description="Acidic residues" evidence="1">
    <location>
        <begin position="1"/>
        <end position="12"/>
    </location>
</feature>
<keyword evidence="2" id="KW-1133">Transmembrane helix</keyword>
<dbReference type="EMBL" id="CP001160">
    <property type="protein sequence ID" value="ACI65032.1"/>
    <property type="molecule type" value="Genomic_DNA"/>
</dbReference>
<evidence type="ECO:0000313" key="3">
    <source>
        <dbReference type="EMBL" id="ACI65032.1"/>
    </source>
</evidence>
<gene>
    <name evidence="3" type="ORF">THAPS_7247</name>
</gene>